<comment type="function">
    <text evidence="8">Catalytic subunit of the SLX1-SLX4 structure-specific endonuclease that resolves DNA secondary structures generated during DNA repair and recombination. Has endonuclease activity towards branched DNA substrates, introducing single-strand cuts in duplex DNA close to junctions with ss-DNA.</text>
</comment>
<dbReference type="InterPro" id="IPR048749">
    <property type="entry name" value="SLX1_C"/>
</dbReference>
<feature type="compositionally biased region" description="Basic and acidic residues" evidence="9">
    <location>
        <begin position="426"/>
        <end position="437"/>
    </location>
</feature>
<evidence type="ECO:0000256" key="4">
    <source>
        <dbReference type="ARBA" id="ARBA00022801"/>
    </source>
</evidence>
<feature type="compositionally biased region" description="Basic residues" evidence="9">
    <location>
        <begin position="445"/>
        <end position="458"/>
    </location>
</feature>
<feature type="domain" description="GIY-YIG" evidence="10">
    <location>
        <begin position="16"/>
        <end position="98"/>
    </location>
</feature>
<dbReference type="EMBL" id="KV429141">
    <property type="protein sequence ID" value="KZT64115.1"/>
    <property type="molecule type" value="Genomic_DNA"/>
</dbReference>
<keyword evidence="5 8" id="KW-0233">DNA recombination</keyword>
<dbReference type="InterPro" id="IPR000305">
    <property type="entry name" value="GIY-YIG_endonuc"/>
</dbReference>
<dbReference type="Pfam" id="PF21202">
    <property type="entry name" value="SLX1_C"/>
    <property type="match status" value="1"/>
</dbReference>
<accession>A0A165L994</accession>
<evidence type="ECO:0000313" key="11">
    <source>
        <dbReference type="EMBL" id="KZT64115.1"/>
    </source>
</evidence>
<dbReference type="Gene3D" id="3.30.40.10">
    <property type="entry name" value="Zinc/RING finger domain, C3HC4 (zinc finger)"/>
    <property type="match status" value="1"/>
</dbReference>
<evidence type="ECO:0000256" key="7">
    <source>
        <dbReference type="ARBA" id="ARBA00023242"/>
    </source>
</evidence>
<dbReference type="HAMAP" id="MF_03100">
    <property type="entry name" value="Endonuc_su_Slx1"/>
    <property type="match status" value="1"/>
</dbReference>
<feature type="compositionally biased region" description="Acidic residues" evidence="9">
    <location>
        <begin position="300"/>
        <end position="324"/>
    </location>
</feature>
<dbReference type="InterPro" id="IPR050381">
    <property type="entry name" value="SLX1_endonuclease"/>
</dbReference>
<dbReference type="Proteomes" id="UP000076727">
    <property type="component" value="Unassembled WGS sequence"/>
</dbReference>
<comment type="similarity">
    <text evidence="8">Belongs to the SLX1 family.</text>
</comment>
<dbReference type="PANTHER" id="PTHR20208">
    <property type="entry name" value="STRUCTURE-SPECIFIC ENDONUCLEASE SUBUNIT SLX1"/>
    <property type="match status" value="1"/>
</dbReference>
<sequence length="602" mass="66120">MPRKVNSSLVDHHFPRFYACYLLKSIRTPRATATYIGSTPSPPRRIRQHNGEITQGAWKTKHNRPWVMQMIVHGFPSRLTALQFEWAWQHPHLSRHLRSENGKAVFHMNSKSRYLSRNVSIARSMICSHPYNTWPLRVKLFTTEAEKAWNDASRDCIDAPLPRGFTCTTELEGVDGKSGKVGTGRIGAIDVSDSAFTSEHLSKWTTLLASAKQLQCTVCEETLSRQHLDPLNIAFCPTSNCTATSHLACLSSDFLQHERTANTTSGTGMIPRGGECRSCRTYVLWGDIIRGCYRRRGEDAPDMESDHDEDLSGEESQSCEDADDVPPSPRRRSRKTLGKKSTKPHGAATQKKRSAILAQENSSEGEFFDLNNVSGDSEEDALDERPLRATSRRGTTSADDPAPVRPVGRSTVLDKGHLTKATQDPDFVRDRREDSPLRSHAAGKAPHRIGAAKRRRKAANAAEDAPSSQANAPTSVLDEGLTPLGSHRRQVPYLKTVPSYVESDSAESSSCEPDNARQPALPSYSQSRRGSKASAAQPEGSLSEADGFGSPGHLGSPPRRLSCALSTLSISSGSELPDMVHILRDLEKKKQDGGDHAVVVSD</sequence>
<keyword evidence="4 8" id="KW-0378">Hydrolase</keyword>
<reference evidence="11 12" key="1">
    <citation type="journal article" date="2016" name="Mol. Biol. Evol.">
        <title>Comparative Genomics of Early-Diverging Mushroom-Forming Fungi Provides Insights into the Origins of Lignocellulose Decay Capabilities.</title>
        <authorList>
            <person name="Nagy L.G."/>
            <person name="Riley R."/>
            <person name="Tritt A."/>
            <person name="Adam C."/>
            <person name="Daum C."/>
            <person name="Floudas D."/>
            <person name="Sun H."/>
            <person name="Yadav J.S."/>
            <person name="Pangilinan J."/>
            <person name="Larsson K.H."/>
            <person name="Matsuura K."/>
            <person name="Barry K."/>
            <person name="Labutti K."/>
            <person name="Kuo R."/>
            <person name="Ohm R.A."/>
            <person name="Bhattacharya S.S."/>
            <person name="Shirouzu T."/>
            <person name="Yoshinaga Y."/>
            <person name="Martin F.M."/>
            <person name="Grigoriev I.V."/>
            <person name="Hibbett D.S."/>
        </authorList>
    </citation>
    <scope>NUCLEOTIDE SEQUENCE [LARGE SCALE GENOMIC DNA]</scope>
    <source>
        <strain evidence="11 12">L-15889</strain>
    </source>
</reference>
<name>A0A165L994_9APHY</name>
<dbReference type="FunFam" id="3.40.1440.10:FF:000006">
    <property type="entry name" value="Structure-specific endonuclease subunit SLX1"/>
    <property type="match status" value="1"/>
</dbReference>
<feature type="compositionally biased region" description="Basic residues" evidence="9">
    <location>
        <begin position="329"/>
        <end position="343"/>
    </location>
</feature>
<evidence type="ECO:0000256" key="8">
    <source>
        <dbReference type="HAMAP-Rule" id="MF_03100"/>
    </source>
</evidence>
<gene>
    <name evidence="11" type="ORF">DAEQUDRAFT_733083</name>
</gene>
<dbReference type="InterPro" id="IPR013083">
    <property type="entry name" value="Znf_RING/FYVE/PHD"/>
</dbReference>
<evidence type="ECO:0000256" key="9">
    <source>
        <dbReference type="SAM" id="MobiDB-lite"/>
    </source>
</evidence>
<feature type="compositionally biased region" description="Low complexity" evidence="9">
    <location>
        <begin position="499"/>
        <end position="512"/>
    </location>
</feature>
<dbReference type="GO" id="GO:0017108">
    <property type="term" value="F:5'-flap endonuclease activity"/>
    <property type="evidence" value="ECO:0007669"/>
    <property type="project" value="InterPro"/>
</dbReference>
<keyword evidence="1 8" id="KW-0540">Nuclease</keyword>
<dbReference type="OrthoDB" id="24645at2759"/>
<comment type="subunit">
    <text evidence="8">Forms a heterodimer with SLX4.</text>
</comment>
<dbReference type="GO" id="GO:0000724">
    <property type="term" value="P:double-strand break repair via homologous recombination"/>
    <property type="evidence" value="ECO:0007669"/>
    <property type="project" value="TreeGrafter"/>
</dbReference>
<keyword evidence="12" id="KW-1185">Reference proteome</keyword>
<evidence type="ECO:0000256" key="2">
    <source>
        <dbReference type="ARBA" id="ARBA00022759"/>
    </source>
</evidence>
<evidence type="ECO:0000256" key="6">
    <source>
        <dbReference type="ARBA" id="ARBA00023204"/>
    </source>
</evidence>
<feature type="region of interest" description="Disordered" evidence="9">
    <location>
        <begin position="297"/>
        <end position="560"/>
    </location>
</feature>
<dbReference type="AlphaFoldDB" id="A0A165L994"/>
<dbReference type="Pfam" id="PF01541">
    <property type="entry name" value="GIY-YIG"/>
    <property type="match status" value="1"/>
</dbReference>
<dbReference type="PROSITE" id="PS50164">
    <property type="entry name" value="GIY_YIG"/>
    <property type="match status" value="1"/>
</dbReference>
<dbReference type="Gene3D" id="3.40.1440.10">
    <property type="entry name" value="GIY-YIG endonuclease"/>
    <property type="match status" value="1"/>
</dbReference>
<dbReference type="STRING" id="1314783.A0A165L994"/>
<comment type="cofactor">
    <cofactor evidence="8">
        <name>a divalent metal cation</name>
        <dbReference type="ChEBI" id="CHEBI:60240"/>
    </cofactor>
</comment>
<comment type="subcellular location">
    <subcellularLocation>
        <location evidence="8">Nucleus</location>
    </subcellularLocation>
</comment>
<dbReference type="PANTHER" id="PTHR20208:SF10">
    <property type="entry name" value="STRUCTURE-SPECIFIC ENDONUCLEASE SUBUNIT SLX1"/>
    <property type="match status" value="1"/>
</dbReference>
<keyword evidence="3 8" id="KW-0227">DNA damage</keyword>
<evidence type="ECO:0000256" key="5">
    <source>
        <dbReference type="ARBA" id="ARBA00023172"/>
    </source>
</evidence>
<evidence type="ECO:0000256" key="1">
    <source>
        <dbReference type="ARBA" id="ARBA00022722"/>
    </source>
</evidence>
<keyword evidence="2 8" id="KW-0255">Endonuclease</keyword>
<organism evidence="11 12">
    <name type="scientific">Daedalea quercina L-15889</name>
    <dbReference type="NCBI Taxonomy" id="1314783"/>
    <lineage>
        <taxon>Eukaryota</taxon>
        <taxon>Fungi</taxon>
        <taxon>Dikarya</taxon>
        <taxon>Basidiomycota</taxon>
        <taxon>Agaricomycotina</taxon>
        <taxon>Agaricomycetes</taxon>
        <taxon>Polyporales</taxon>
        <taxon>Fomitopsis</taxon>
    </lineage>
</organism>
<evidence type="ECO:0000259" key="10">
    <source>
        <dbReference type="PROSITE" id="PS50164"/>
    </source>
</evidence>
<dbReference type="GO" id="GO:0008821">
    <property type="term" value="F:crossover junction DNA endonuclease activity"/>
    <property type="evidence" value="ECO:0007669"/>
    <property type="project" value="TreeGrafter"/>
</dbReference>
<keyword evidence="7 8" id="KW-0539">Nucleus</keyword>
<protein>
    <recommendedName>
        <fullName evidence="10">GIY-YIG domain-containing protein</fullName>
    </recommendedName>
</protein>
<comment type="caution">
    <text evidence="8">Lacks conserved residue(s) required for the propagation of feature annotation.</text>
</comment>
<proteinExistence type="inferred from homology"/>
<dbReference type="InterPro" id="IPR027520">
    <property type="entry name" value="Slx1"/>
</dbReference>
<evidence type="ECO:0000313" key="12">
    <source>
        <dbReference type="Proteomes" id="UP000076727"/>
    </source>
</evidence>
<dbReference type="CDD" id="cd10455">
    <property type="entry name" value="GIY-YIG_SLX1"/>
    <property type="match status" value="1"/>
</dbReference>
<keyword evidence="6 8" id="KW-0234">DNA repair</keyword>
<dbReference type="InterPro" id="IPR035901">
    <property type="entry name" value="GIY-YIG_endonuc_sf"/>
</dbReference>
<evidence type="ECO:0000256" key="3">
    <source>
        <dbReference type="ARBA" id="ARBA00022763"/>
    </source>
</evidence>
<dbReference type="GO" id="GO:0033557">
    <property type="term" value="C:Slx1-Slx4 complex"/>
    <property type="evidence" value="ECO:0007669"/>
    <property type="project" value="UniProtKB-UniRule"/>
</dbReference>